<name>A0ABT6KTE7_9MYCO</name>
<accession>A0ABT6KTE7</accession>
<feature type="transmembrane region" description="Helical" evidence="2">
    <location>
        <begin position="68"/>
        <end position="87"/>
    </location>
</feature>
<feature type="region of interest" description="Disordered" evidence="1">
    <location>
        <begin position="1"/>
        <end position="24"/>
    </location>
</feature>
<evidence type="ECO:0000313" key="3">
    <source>
        <dbReference type="EMBL" id="MDH6193993.1"/>
    </source>
</evidence>
<feature type="transmembrane region" description="Helical" evidence="2">
    <location>
        <begin position="94"/>
        <end position="113"/>
    </location>
</feature>
<proteinExistence type="predicted"/>
<sequence>MALDGSEAVAFDSTREGGRAMSARPQSDARTRAFARVLGPYLVIVALAALARASSMATLLAEFKANSGWPWVTGAFVLLGGLIVIALHQNWRGAAAIVVSALGWLTSLKGLLLLVVPQKYLSFGDSVVNAKGWWLAIMAVTALIGLYLAYVGWNPTGNQPQADADRKSTPHLPRAA</sequence>
<keyword evidence="2" id="KW-0812">Transmembrane</keyword>
<dbReference type="EMBL" id="JARXVE010000001">
    <property type="protein sequence ID" value="MDH6193993.1"/>
    <property type="molecule type" value="Genomic_DNA"/>
</dbReference>
<keyword evidence="4" id="KW-1185">Reference proteome</keyword>
<evidence type="ECO:0000313" key="4">
    <source>
        <dbReference type="Proteomes" id="UP001160130"/>
    </source>
</evidence>
<keyword evidence="2" id="KW-1133">Transmembrane helix</keyword>
<protein>
    <submittedName>
        <fullName evidence="3">Uncharacterized protein</fullName>
    </submittedName>
</protein>
<organism evidence="3 4">
    <name type="scientific">Mycolicibacterium frederiksbergense</name>
    <dbReference type="NCBI Taxonomy" id="117567"/>
    <lineage>
        <taxon>Bacteria</taxon>
        <taxon>Bacillati</taxon>
        <taxon>Actinomycetota</taxon>
        <taxon>Actinomycetes</taxon>
        <taxon>Mycobacteriales</taxon>
        <taxon>Mycobacteriaceae</taxon>
        <taxon>Mycolicibacterium</taxon>
    </lineage>
</organism>
<feature type="transmembrane region" description="Helical" evidence="2">
    <location>
        <begin position="133"/>
        <end position="153"/>
    </location>
</feature>
<evidence type="ECO:0000256" key="2">
    <source>
        <dbReference type="SAM" id="Phobius"/>
    </source>
</evidence>
<feature type="transmembrane region" description="Helical" evidence="2">
    <location>
        <begin position="33"/>
        <end position="53"/>
    </location>
</feature>
<reference evidence="3 4" key="1">
    <citation type="submission" date="2023-04" db="EMBL/GenBank/DDBJ databases">
        <title>Forest soil microbial communities from Buena Vista Peninsula, Colon Province, Panama.</title>
        <authorList>
            <person name="Bouskill N."/>
        </authorList>
    </citation>
    <scope>NUCLEOTIDE SEQUENCE [LARGE SCALE GENOMIC DNA]</scope>
    <source>
        <strain evidence="3 4">AC80</strain>
    </source>
</reference>
<gene>
    <name evidence="3" type="ORF">M2272_000614</name>
</gene>
<comment type="caution">
    <text evidence="3">The sequence shown here is derived from an EMBL/GenBank/DDBJ whole genome shotgun (WGS) entry which is preliminary data.</text>
</comment>
<keyword evidence="2" id="KW-0472">Membrane</keyword>
<evidence type="ECO:0000256" key="1">
    <source>
        <dbReference type="SAM" id="MobiDB-lite"/>
    </source>
</evidence>
<dbReference type="Proteomes" id="UP001160130">
    <property type="component" value="Unassembled WGS sequence"/>
</dbReference>